<sequence length="212" mass="23155">MKSLGTCVGCSPSATRPTSDELHTTTVHRPGNAVSTLVDAASKNRDKEWIEDEYAPLPSQPTSKLGCYGKGGTRGTSGRGHGLGNYQRPNASRPDAEVIVVPVKDVARIIGKGGSRIHELQDSSGAYIWVKKDDADNYFETKIKLSDPEEACRKARELIDAIVHPPEEPACSSKSEEPPPLLNWDKLLAKSDEDAKKRWASLAPIIKNFYDN</sequence>
<comment type="caution">
    <text evidence="1">The sequence shown here is derived from an EMBL/GenBank/DDBJ whole genome shotgun (WGS) entry which is preliminary data.</text>
</comment>
<reference evidence="1" key="1">
    <citation type="submission" date="2020-05" db="EMBL/GenBank/DDBJ databases">
        <title>Large-scale comparative analyses of tick genomes elucidate their genetic diversity and vector capacities.</title>
        <authorList>
            <person name="Jia N."/>
            <person name="Wang J."/>
            <person name="Shi W."/>
            <person name="Du L."/>
            <person name="Sun Y."/>
            <person name="Zhan W."/>
            <person name="Jiang J."/>
            <person name="Wang Q."/>
            <person name="Zhang B."/>
            <person name="Ji P."/>
            <person name="Sakyi L.B."/>
            <person name="Cui X."/>
            <person name="Yuan T."/>
            <person name="Jiang B."/>
            <person name="Yang W."/>
            <person name="Lam T.T.-Y."/>
            <person name="Chang Q."/>
            <person name="Ding S."/>
            <person name="Wang X."/>
            <person name="Zhu J."/>
            <person name="Ruan X."/>
            <person name="Zhao L."/>
            <person name="Wei J."/>
            <person name="Que T."/>
            <person name="Du C."/>
            <person name="Cheng J."/>
            <person name="Dai P."/>
            <person name="Han X."/>
            <person name="Huang E."/>
            <person name="Gao Y."/>
            <person name="Liu J."/>
            <person name="Shao H."/>
            <person name="Ye R."/>
            <person name="Li L."/>
            <person name="Wei W."/>
            <person name="Wang X."/>
            <person name="Wang C."/>
            <person name="Yang T."/>
            <person name="Huo Q."/>
            <person name="Li W."/>
            <person name="Guo W."/>
            <person name="Chen H."/>
            <person name="Zhou L."/>
            <person name="Ni X."/>
            <person name="Tian J."/>
            <person name="Zhou Y."/>
            <person name="Sheng Y."/>
            <person name="Liu T."/>
            <person name="Pan Y."/>
            <person name="Xia L."/>
            <person name="Li J."/>
            <person name="Zhao F."/>
            <person name="Cao W."/>
        </authorList>
    </citation>
    <scope>NUCLEOTIDE SEQUENCE</scope>
    <source>
        <strain evidence="1">Dsil-2018</strain>
    </source>
</reference>
<gene>
    <name evidence="1" type="ORF">HPB49_014042</name>
</gene>
<proteinExistence type="predicted"/>
<keyword evidence="2" id="KW-1185">Reference proteome</keyword>
<organism evidence="1 2">
    <name type="scientific">Dermacentor silvarum</name>
    <name type="common">Tick</name>
    <dbReference type="NCBI Taxonomy" id="543639"/>
    <lineage>
        <taxon>Eukaryota</taxon>
        <taxon>Metazoa</taxon>
        <taxon>Ecdysozoa</taxon>
        <taxon>Arthropoda</taxon>
        <taxon>Chelicerata</taxon>
        <taxon>Arachnida</taxon>
        <taxon>Acari</taxon>
        <taxon>Parasitiformes</taxon>
        <taxon>Ixodida</taxon>
        <taxon>Ixodoidea</taxon>
        <taxon>Ixodidae</taxon>
        <taxon>Rhipicephalinae</taxon>
        <taxon>Dermacentor</taxon>
    </lineage>
</organism>
<dbReference type="Proteomes" id="UP000821865">
    <property type="component" value="Chromosome 2"/>
</dbReference>
<dbReference type="EMBL" id="CM023471">
    <property type="protein sequence ID" value="KAH7966147.1"/>
    <property type="molecule type" value="Genomic_DNA"/>
</dbReference>
<protein>
    <submittedName>
        <fullName evidence="1">Uncharacterized protein</fullName>
    </submittedName>
</protein>
<name>A0ACB8DDG7_DERSI</name>
<evidence type="ECO:0000313" key="2">
    <source>
        <dbReference type="Proteomes" id="UP000821865"/>
    </source>
</evidence>
<accession>A0ACB8DDG7</accession>
<evidence type="ECO:0000313" key="1">
    <source>
        <dbReference type="EMBL" id="KAH7966147.1"/>
    </source>
</evidence>